<dbReference type="RefSeq" id="WP_171189410.1">
    <property type="nucleotide sequence ID" value="NZ_WTPX01000160.1"/>
</dbReference>
<feature type="domain" description="TM2" evidence="7">
    <location>
        <begin position="40"/>
        <end position="80"/>
    </location>
</feature>
<keyword evidence="4 6" id="KW-0472">Membrane</keyword>
<protein>
    <recommendedName>
        <fullName evidence="7">TM2 domain-containing protein</fullName>
    </recommendedName>
</protein>
<sequence>MNDDYPDDDFADDYQERPRHAPPPGGYPGGGYPQKHPGAEKKLICGLLAILVPGLGIHKFVLNMTTPGIIMLAVTVSCSILTPCLFVPILGAMAMSVISIIEGILYLTKSDEEFYQTYMVEKKEWF</sequence>
<proteinExistence type="predicted"/>
<dbReference type="Pfam" id="PF05154">
    <property type="entry name" value="TM2"/>
    <property type="match status" value="1"/>
</dbReference>
<feature type="region of interest" description="Disordered" evidence="5">
    <location>
        <begin position="1"/>
        <end position="35"/>
    </location>
</feature>
<reference evidence="8 9" key="1">
    <citation type="journal article" date="2020" name="Syst. Appl. Microbiol.">
        <title>Alienimonas chondri sp. nov., a novel planctomycete isolated from the biofilm of the red alga Chondrus crispus.</title>
        <authorList>
            <person name="Vitorino I."/>
            <person name="Albuquerque L."/>
            <person name="Wiegand S."/>
            <person name="Kallscheuer N."/>
            <person name="da Costa M.S."/>
            <person name="Lobo-da-Cunha A."/>
            <person name="Jogler C."/>
            <person name="Lage O.M."/>
        </authorList>
    </citation>
    <scope>NUCLEOTIDE SEQUENCE [LARGE SCALE GENOMIC DNA]</scope>
    <source>
        <strain evidence="8 9">LzC2</strain>
    </source>
</reference>
<evidence type="ECO:0000256" key="5">
    <source>
        <dbReference type="SAM" id="MobiDB-lite"/>
    </source>
</evidence>
<keyword evidence="9" id="KW-1185">Reference proteome</keyword>
<evidence type="ECO:0000259" key="7">
    <source>
        <dbReference type="Pfam" id="PF05154"/>
    </source>
</evidence>
<name>A0ABX1VI66_9PLAN</name>
<comment type="caution">
    <text evidence="8">The sequence shown here is derived from an EMBL/GenBank/DDBJ whole genome shotgun (WGS) entry which is preliminary data.</text>
</comment>
<feature type="transmembrane region" description="Helical" evidence="6">
    <location>
        <begin position="43"/>
        <end position="62"/>
    </location>
</feature>
<gene>
    <name evidence="8" type="ORF">LzC2_36040</name>
</gene>
<dbReference type="InterPro" id="IPR007829">
    <property type="entry name" value="TM2"/>
</dbReference>
<evidence type="ECO:0000256" key="2">
    <source>
        <dbReference type="ARBA" id="ARBA00022692"/>
    </source>
</evidence>
<feature type="compositionally biased region" description="Acidic residues" evidence="5">
    <location>
        <begin position="1"/>
        <end position="13"/>
    </location>
</feature>
<accession>A0ABX1VI66</accession>
<feature type="transmembrane region" description="Helical" evidence="6">
    <location>
        <begin position="68"/>
        <end position="101"/>
    </location>
</feature>
<evidence type="ECO:0000256" key="6">
    <source>
        <dbReference type="SAM" id="Phobius"/>
    </source>
</evidence>
<comment type="subcellular location">
    <subcellularLocation>
        <location evidence="1">Membrane</location>
        <topology evidence="1">Multi-pass membrane protein</topology>
    </subcellularLocation>
</comment>
<evidence type="ECO:0000313" key="9">
    <source>
        <dbReference type="Proteomes" id="UP000609651"/>
    </source>
</evidence>
<dbReference type="Proteomes" id="UP000609651">
    <property type="component" value="Unassembled WGS sequence"/>
</dbReference>
<evidence type="ECO:0000313" key="8">
    <source>
        <dbReference type="EMBL" id="NNJ27499.1"/>
    </source>
</evidence>
<keyword evidence="2 6" id="KW-0812">Transmembrane</keyword>
<evidence type="ECO:0000256" key="1">
    <source>
        <dbReference type="ARBA" id="ARBA00004141"/>
    </source>
</evidence>
<evidence type="ECO:0000256" key="4">
    <source>
        <dbReference type="ARBA" id="ARBA00023136"/>
    </source>
</evidence>
<keyword evidence="3 6" id="KW-1133">Transmembrane helix</keyword>
<evidence type="ECO:0000256" key="3">
    <source>
        <dbReference type="ARBA" id="ARBA00022989"/>
    </source>
</evidence>
<organism evidence="8 9">
    <name type="scientific">Alienimonas chondri</name>
    <dbReference type="NCBI Taxonomy" id="2681879"/>
    <lineage>
        <taxon>Bacteria</taxon>
        <taxon>Pseudomonadati</taxon>
        <taxon>Planctomycetota</taxon>
        <taxon>Planctomycetia</taxon>
        <taxon>Planctomycetales</taxon>
        <taxon>Planctomycetaceae</taxon>
        <taxon>Alienimonas</taxon>
    </lineage>
</organism>
<dbReference type="EMBL" id="WTPX01000160">
    <property type="protein sequence ID" value="NNJ27499.1"/>
    <property type="molecule type" value="Genomic_DNA"/>
</dbReference>